<reference evidence="1 2" key="1">
    <citation type="submission" date="2023-08" db="EMBL/GenBank/DDBJ databases">
        <authorList>
            <person name="Folkvardsen B D."/>
            <person name="Norman A."/>
        </authorList>
    </citation>
    <scope>NUCLEOTIDE SEQUENCE [LARGE SCALE GENOMIC DNA]</scope>
    <source>
        <strain evidence="1 2">Mu0050</strain>
    </source>
</reference>
<dbReference type="EMBL" id="OY726395">
    <property type="protein sequence ID" value="CAJ1579976.1"/>
    <property type="molecule type" value="Genomic_DNA"/>
</dbReference>
<name>A0ABN9NUK8_9MYCO</name>
<dbReference type="RefSeq" id="WP_316514432.1">
    <property type="nucleotide sequence ID" value="NZ_OY726395.1"/>
</dbReference>
<proteinExistence type="predicted"/>
<keyword evidence="2" id="KW-1185">Reference proteome</keyword>
<dbReference type="Proteomes" id="UP001190466">
    <property type="component" value="Chromosome"/>
</dbReference>
<protein>
    <recommendedName>
        <fullName evidence="3">RNA polymerase subunit sigma-70</fullName>
    </recommendedName>
</protein>
<accession>A0ABN9NUK8</accession>
<organism evidence="1 2">
    <name type="scientific">[Mycobacterium] wendilense</name>
    <dbReference type="NCBI Taxonomy" id="3064284"/>
    <lineage>
        <taxon>Bacteria</taxon>
        <taxon>Bacillati</taxon>
        <taxon>Actinomycetota</taxon>
        <taxon>Actinomycetes</taxon>
        <taxon>Mycobacteriales</taxon>
        <taxon>Mycobacteriaceae</taxon>
        <taxon>Mycolicibacter</taxon>
    </lineage>
</organism>
<evidence type="ECO:0000313" key="2">
    <source>
        <dbReference type="Proteomes" id="UP001190466"/>
    </source>
</evidence>
<evidence type="ECO:0000313" key="1">
    <source>
        <dbReference type="EMBL" id="CAJ1579976.1"/>
    </source>
</evidence>
<sequence>MTVIQRVIGVGAGPAVIHTATGDGGRGRFTLCSGVTDGDELQRRDPVESSEPWWKNHPEIEALKEQVLAELREPIDESRRRDPDEPDHVLDEVFTGNRVRALVAAREGLAKARADYDDAVIHARRAGLSWGEIATVLGVARQPLHRRFRGRK</sequence>
<gene>
    <name evidence="1" type="ORF">MU0050_000782</name>
</gene>
<evidence type="ECO:0008006" key="3">
    <source>
        <dbReference type="Google" id="ProtNLM"/>
    </source>
</evidence>